<dbReference type="RefSeq" id="WP_379954205.1">
    <property type="nucleotide sequence ID" value="NZ_JAUYVI010000001.1"/>
</dbReference>
<dbReference type="Gene3D" id="3.40.50.1980">
    <property type="entry name" value="Nitrogenase molybdenum iron protein domain"/>
    <property type="match status" value="2"/>
</dbReference>
<reference evidence="4" key="1">
    <citation type="submission" date="2023-08" db="EMBL/GenBank/DDBJ databases">
        <title>Rhodospirillaceae gen. nov., a novel taxon isolated from the Yangtze River Yuezi River estuary sludge.</title>
        <authorList>
            <person name="Ruan L."/>
        </authorList>
    </citation>
    <scope>NUCLEOTIDE SEQUENCE [LARGE SCALE GENOMIC DNA]</scope>
    <source>
        <strain evidence="4">R-7</strain>
    </source>
</reference>
<evidence type="ECO:0000313" key="3">
    <source>
        <dbReference type="EMBL" id="MDQ7246804.1"/>
    </source>
</evidence>
<keyword evidence="4" id="KW-1185">Reference proteome</keyword>
<dbReference type="SUPFAM" id="SSF53807">
    <property type="entry name" value="Helical backbone' metal receptor"/>
    <property type="match status" value="1"/>
</dbReference>
<protein>
    <submittedName>
        <fullName evidence="3">ABC transporter substrate-binding protein</fullName>
    </submittedName>
</protein>
<dbReference type="PANTHER" id="PTHR30535">
    <property type="entry name" value="VITAMIN B12-BINDING PROTEIN"/>
    <property type="match status" value="1"/>
</dbReference>
<feature type="domain" description="Fe/B12 periplasmic-binding" evidence="2">
    <location>
        <begin position="27"/>
        <end position="283"/>
    </location>
</feature>
<gene>
    <name evidence="3" type="ORF">Q8A70_03965</name>
</gene>
<dbReference type="PROSITE" id="PS50983">
    <property type="entry name" value="FE_B12_PBP"/>
    <property type="match status" value="1"/>
</dbReference>
<proteinExistence type="predicted"/>
<comment type="caution">
    <text evidence="3">The sequence shown here is derived from an EMBL/GenBank/DDBJ whole genome shotgun (WGS) entry which is preliminary data.</text>
</comment>
<evidence type="ECO:0000313" key="4">
    <source>
        <dbReference type="Proteomes" id="UP001230156"/>
    </source>
</evidence>
<accession>A0ABU0YGF1</accession>
<name>A0ABU0YGF1_9PROT</name>
<feature type="chain" id="PRO_5047021782" evidence="1">
    <location>
        <begin position="22"/>
        <end position="296"/>
    </location>
</feature>
<dbReference type="Pfam" id="PF01497">
    <property type="entry name" value="Peripla_BP_2"/>
    <property type="match status" value="1"/>
</dbReference>
<organism evidence="3 4">
    <name type="scientific">Dongia sedimenti</name>
    <dbReference type="NCBI Taxonomy" id="3064282"/>
    <lineage>
        <taxon>Bacteria</taxon>
        <taxon>Pseudomonadati</taxon>
        <taxon>Pseudomonadota</taxon>
        <taxon>Alphaproteobacteria</taxon>
        <taxon>Rhodospirillales</taxon>
        <taxon>Dongiaceae</taxon>
        <taxon>Dongia</taxon>
    </lineage>
</organism>
<dbReference type="InterPro" id="IPR050902">
    <property type="entry name" value="ABC_Transporter_SBP"/>
</dbReference>
<sequence>MHRRTFLAAGAALLTVRPASAAAAPQRIVCVGGAITEIVFALGEGAHVIAVDTTSLYPWRAVAPLPKVGYLRQLSVEGILSTRPDLILADVDAGPKNVLDQLQSMGAPIAHFHAEHSVGSVVPKIRFVGEAIGHKPEAEAVLEGYSADLKSVETTVAGLTRHPKVLFLIAAGTAGLRGAGEGTAAAEMIVRAGGINSFAGVNGYKPVSAEAALAADPDCLLMMQQTVDELGGVNAVAMMPALAKLSAAKAKRIVALDGNYMLNFGPRTAHAIRDLAAALHPDATLPTLPQRPWTTA</sequence>
<keyword evidence="1" id="KW-0732">Signal</keyword>
<dbReference type="Proteomes" id="UP001230156">
    <property type="component" value="Unassembled WGS sequence"/>
</dbReference>
<dbReference type="EMBL" id="JAUYVI010000001">
    <property type="protein sequence ID" value="MDQ7246804.1"/>
    <property type="molecule type" value="Genomic_DNA"/>
</dbReference>
<evidence type="ECO:0000256" key="1">
    <source>
        <dbReference type="SAM" id="SignalP"/>
    </source>
</evidence>
<dbReference type="InterPro" id="IPR002491">
    <property type="entry name" value="ABC_transptr_periplasmic_BD"/>
</dbReference>
<evidence type="ECO:0000259" key="2">
    <source>
        <dbReference type="PROSITE" id="PS50983"/>
    </source>
</evidence>
<feature type="signal peptide" evidence="1">
    <location>
        <begin position="1"/>
        <end position="21"/>
    </location>
</feature>
<dbReference type="PANTHER" id="PTHR30535:SF4">
    <property type="entry name" value="HEMIN-BINDING PERIPLASMIC PROTEIN HMUT"/>
    <property type="match status" value="1"/>
</dbReference>